<evidence type="ECO:0000313" key="2">
    <source>
        <dbReference type="EMBL" id="ORY12439.1"/>
    </source>
</evidence>
<dbReference type="Proteomes" id="UP000193144">
    <property type="component" value="Unassembled WGS sequence"/>
</dbReference>
<dbReference type="OrthoDB" id="2498029at2759"/>
<protein>
    <submittedName>
        <fullName evidence="2">Alpha/Beta hydrolase protein</fullName>
    </submittedName>
</protein>
<dbReference type="InterPro" id="IPR000073">
    <property type="entry name" value="AB_hydrolase_1"/>
</dbReference>
<dbReference type="PANTHER" id="PTHR43329">
    <property type="entry name" value="EPOXIDE HYDROLASE"/>
    <property type="match status" value="1"/>
</dbReference>
<dbReference type="SUPFAM" id="SSF53474">
    <property type="entry name" value="alpha/beta-Hydrolases"/>
    <property type="match status" value="1"/>
</dbReference>
<evidence type="ECO:0000313" key="3">
    <source>
        <dbReference type="Proteomes" id="UP000193144"/>
    </source>
</evidence>
<dbReference type="Gene3D" id="3.40.50.1820">
    <property type="entry name" value="alpha/beta hydrolase"/>
    <property type="match status" value="1"/>
</dbReference>
<name>A0A1Y1ZQB1_9PLEO</name>
<keyword evidence="3" id="KW-1185">Reference proteome</keyword>
<dbReference type="STRING" id="1231657.A0A1Y1ZQB1"/>
<dbReference type="Pfam" id="PF00561">
    <property type="entry name" value="Abhydrolase_1"/>
    <property type="match status" value="1"/>
</dbReference>
<proteinExistence type="predicted"/>
<evidence type="ECO:0000259" key="1">
    <source>
        <dbReference type="Pfam" id="PF00561"/>
    </source>
</evidence>
<comment type="caution">
    <text evidence="2">The sequence shown here is derived from an EMBL/GenBank/DDBJ whole genome shotgun (WGS) entry which is preliminary data.</text>
</comment>
<sequence length="300" mass="33052">MPLIKTNDNVTLYCETNGSSDLPPLILLHGFTSSGAVFLRNVEALSRNHYVVVPDLRGHGFSDKTKSGYHVARLALDLKNVIDYFQFKVGTISAIGTSLGAAILWSYCELFTTEDFKSLIFVDQAPLQNYLSDWGAAFGNRGCNSAEALQAFQKQLLDDPKAAHLGTINACLAYRYAPQPGDFSESSPEWKADEEFFLSEALKGDPWWYGKLMADHTALDWRDSIAQSFGENSGSTTRVLVVASTRSGCFPAAGPLKVQELASAESVTVEWGGHWCYWEQPDLFNEVAIRFLLQGRSGSV</sequence>
<feature type="domain" description="AB hydrolase-1" evidence="1">
    <location>
        <begin position="23"/>
        <end position="281"/>
    </location>
</feature>
<organism evidence="2 3">
    <name type="scientific">Clohesyomyces aquaticus</name>
    <dbReference type="NCBI Taxonomy" id="1231657"/>
    <lineage>
        <taxon>Eukaryota</taxon>
        <taxon>Fungi</taxon>
        <taxon>Dikarya</taxon>
        <taxon>Ascomycota</taxon>
        <taxon>Pezizomycotina</taxon>
        <taxon>Dothideomycetes</taxon>
        <taxon>Pleosporomycetidae</taxon>
        <taxon>Pleosporales</taxon>
        <taxon>Lindgomycetaceae</taxon>
        <taxon>Clohesyomyces</taxon>
    </lineage>
</organism>
<gene>
    <name evidence="2" type="ORF">BCR34DRAFT_482672</name>
</gene>
<dbReference type="InterPro" id="IPR029058">
    <property type="entry name" value="AB_hydrolase_fold"/>
</dbReference>
<keyword evidence="2" id="KW-0378">Hydrolase</keyword>
<accession>A0A1Y1ZQB1</accession>
<dbReference type="EMBL" id="MCFA01000051">
    <property type="protein sequence ID" value="ORY12439.1"/>
    <property type="molecule type" value="Genomic_DNA"/>
</dbReference>
<reference evidence="2 3" key="1">
    <citation type="submission" date="2016-07" db="EMBL/GenBank/DDBJ databases">
        <title>Pervasive Adenine N6-methylation of Active Genes in Fungi.</title>
        <authorList>
            <consortium name="DOE Joint Genome Institute"/>
            <person name="Mondo S.J."/>
            <person name="Dannebaum R.O."/>
            <person name="Kuo R.C."/>
            <person name="Labutti K."/>
            <person name="Haridas S."/>
            <person name="Kuo A."/>
            <person name="Salamov A."/>
            <person name="Ahrendt S.R."/>
            <person name="Lipzen A."/>
            <person name="Sullivan W."/>
            <person name="Andreopoulos W.B."/>
            <person name="Clum A."/>
            <person name="Lindquist E."/>
            <person name="Daum C."/>
            <person name="Ramamoorthy G.K."/>
            <person name="Gryganskyi A."/>
            <person name="Culley D."/>
            <person name="Magnuson J.K."/>
            <person name="James T.Y."/>
            <person name="O'Malley M.A."/>
            <person name="Stajich J.E."/>
            <person name="Spatafora J.W."/>
            <person name="Visel A."/>
            <person name="Grigoriev I.V."/>
        </authorList>
    </citation>
    <scope>NUCLEOTIDE SEQUENCE [LARGE SCALE GENOMIC DNA]</scope>
    <source>
        <strain evidence="2 3">CBS 115471</strain>
    </source>
</reference>
<dbReference type="GO" id="GO:0016787">
    <property type="term" value="F:hydrolase activity"/>
    <property type="evidence" value="ECO:0007669"/>
    <property type="project" value="UniProtKB-KW"/>
</dbReference>
<dbReference type="AlphaFoldDB" id="A0A1Y1ZQB1"/>